<dbReference type="EMBL" id="JALQCY010000005">
    <property type="protein sequence ID" value="MCK9795247.1"/>
    <property type="molecule type" value="Genomic_DNA"/>
</dbReference>
<evidence type="ECO:0000313" key="1">
    <source>
        <dbReference type="EMBL" id="MCK9795247.1"/>
    </source>
</evidence>
<proteinExistence type="predicted"/>
<evidence type="ECO:0000313" key="2">
    <source>
        <dbReference type="Proteomes" id="UP001651050"/>
    </source>
</evidence>
<name>A0ABT0J6W7_9MICO</name>
<organism evidence="1 2">
    <name type="scientific">Isoptericola peretonis</name>
    <dbReference type="NCBI Taxonomy" id="2918523"/>
    <lineage>
        <taxon>Bacteria</taxon>
        <taxon>Bacillati</taxon>
        <taxon>Actinomycetota</taxon>
        <taxon>Actinomycetes</taxon>
        <taxon>Micrococcales</taxon>
        <taxon>Promicromonosporaceae</taxon>
        <taxon>Isoptericola</taxon>
    </lineage>
</organism>
<gene>
    <name evidence="1" type="ORF">M1843_15965</name>
</gene>
<protein>
    <submittedName>
        <fullName evidence="1">Uncharacterized protein</fullName>
    </submittedName>
</protein>
<accession>A0ABT0J6W7</accession>
<reference evidence="1 2" key="1">
    <citation type="submission" date="2022-02" db="EMBL/GenBank/DDBJ databases">
        <title>The car tank lid bacteriome: a reservoir of bacteria with potential in bioremediation of fuel.</title>
        <authorList>
            <person name="Vidal-Verdu A."/>
            <person name="Gomez-Martinez D."/>
            <person name="Latorre-Perez A."/>
            <person name="Pereto J."/>
            <person name="Porcar M."/>
        </authorList>
    </citation>
    <scope>NUCLEOTIDE SEQUENCE [LARGE SCALE GENOMIC DNA]</scope>
    <source>
        <strain evidence="1 2">4D.3</strain>
    </source>
</reference>
<dbReference type="Proteomes" id="UP001651050">
    <property type="component" value="Unassembled WGS sequence"/>
</dbReference>
<keyword evidence="2" id="KW-1185">Reference proteome</keyword>
<dbReference type="RefSeq" id="WP_416345098.1">
    <property type="nucleotide sequence ID" value="NZ_JALQCY010000005.1"/>
</dbReference>
<comment type="caution">
    <text evidence="1">The sequence shown here is derived from an EMBL/GenBank/DDBJ whole genome shotgun (WGS) entry which is preliminary data.</text>
</comment>
<feature type="non-terminal residue" evidence="1">
    <location>
        <position position="1"/>
    </location>
</feature>
<sequence>GLDGRTWAAIQGLSGTSATQRAIAATGLDGRTWAAIQGLSGTSATQRAIAAGWGMNENVRTMTRRFYAGSAVSKSLSRYLEGIQGLGILNQPARIADFGKVLEKRRRQLLPSNLRGVDVTVEDLSRLANEGVTLWAVPRRQTAQQLIAAPNSGARREVLGRRGRAIIDDCQEVAAYAAGGPHAASARELEDAIAAERDGYLGPALSHIGGLLDSLMRDAIENKLRVRLVGHKSSNNQPVMDHFDELDLRKAMVFRPIWFAYRQMNTPDERALSTSFARHGVAHVVTGARVISFRNFVQAAMLAAALISFLSWWSEANW</sequence>